<gene>
    <name evidence="1" type="ORF">WA026_022708</name>
</gene>
<organism evidence="1 2">
    <name type="scientific">Henosepilachna vigintioctopunctata</name>
    <dbReference type="NCBI Taxonomy" id="420089"/>
    <lineage>
        <taxon>Eukaryota</taxon>
        <taxon>Metazoa</taxon>
        <taxon>Ecdysozoa</taxon>
        <taxon>Arthropoda</taxon>
        <taxon>Hexapoda</taxon>
        <taxon>Insecta</taxon>
        <taxon>Pterygota</taxon>
        <taxon>Neoptera</taxon>
        <taxon>Endopterygota</taxon>
        <taxon>Coleoptera</taxon>
        <taxon>Polyphaga</taxon>
        <taxon>Cucujiformia</taxon>
        <taxon>Coccinelloidea</taxon>
        <taxon>Coccinellidae</taxon>
        <taxon>Epilachninae</taxon>
        <taxon>Epilachnini</taxon>
        <taxon>Henosepilachna</taxon>
    </lineage>
</organism>
<evidence type="ECO:0000313" key="1">
    <source>
        <dbReference type="EMBL" id="KAK9873475.1"/>
    </source>
</evidence>
<reference evidence="1 2" key="1">
    <citation type="submission" date="2023-03" db="EMBL/GenBank/DDBJ databases">
        <title>Genome insight into feeding habits of ladybird beetles.</title>
        <authorList>
            <person name="Li H.-S."/>
            <person name="Huang Y.-H."/>
            <person name="Pang H."/>
        </authorList>
    </citation>
    <scope>NUCLEOTIDE SEQUENCE [LARGE SCALE GENOMIC DNA]</scope>
    <source>
        <strain evidence="1">SYSU_2023b</strain>
        <tissue evidence="1">Whole body</tissue>
    </source>
</reference>
<sequence>MLFCKVGCYIPGSESNFNIVNINSETFKRYLGEIKWTNYYEIKDVEEKANTLIKTIEDIIKKCEYKIKCFILFILKSHITDHFSVMLFCKVGCYIPGSESNFNIVNINSETFKRYLGEIKWTNYYEIKDVEEKANTLIKTIQDIIKKCEYKIKCFILFILKSHITDHFSVMLFCKVGCYIPGSESNFNIVNINSETFKRYLGEIKWTNYYEIKDVEEKANTLIKTIQDIIKKCEYKIKCFILFILKSHITDHFSVMLFCKVGCYGIWEK</sequence>
<name>A0AAW1TT12_9CUCU</name>
<protein>
    <submittedName>
        <fullName evidence="1">Uncharacterized protein</fullName>
    </submittedName>
</protein>
<proteinExistence type="predicted"/>
<dbReference type="AlphaFoldDB" id="A0AAW1TT12"/>
<dbReference type="EMBL" id="JARQZJ010000020">
    <property type="protein sequence ID" value="KAK9873475.1"/>
    <property type="molecule type" value="Genomic_DNA"/>
</dbReference>
<accession>A0AAW1TT12</accession>
<dbReference type="Proteomes" id="UP001431783">
    <property type="component" value="Unassembled WGS sequence"/>
</dbReference>
<keyword evidence="2" id="KW-1185">Reference proteome</keyword>
<evidence type="ECO:0000313" key="2">
    <source>
        <dbReference type="Proteomes" id="UP001431783"/>
    </source>
</evidence>
<comment type="caution">
    <text evidence="1">The sequence shown here is derived from an EMBL/GenBank/DDBJ whole genome shotgun (WGS) entry which is preliminary data.</text>
</comment>